<dbReference type="OrthoDB" id="3210113at2"/>
<dbReference type="Proteomes" id="UP000319514">
    <property type="component" value="Unassembled WGS sequence"/>
</dbReference>
<keyword evidence="5" id="KW-0808">Transferase</keyword>
<comment type="caution">
    <text evidence="10">The sequence shown here is derived from an EMBL/GenBank/DDBJ whole genome shotgun (WGS) entry which is preliminary data.</text>
</comment>
<proteinExistence type="inferred from homology"/>
<reference evidence="10 11" key="1">
    <citation type="submission" date="2019-06" db="EMBL/GenBank/DDBJ databases">
        <title>Sequencing the genomes of 1000 actinobacteria strains.</title>
        <authorList>
            <person name="Klenk H.-P."/>
        </authorList>
    </citation>
    <scope>NUCLEOTIDE SEQUENCE [LARGE SCALE GENOMIC DNA]</scope>
    <source>
        <strain evidence="10 11">DSM 18082</strain>
    </source>
</reference>
<keyword evidence="9" id="KW-0732">Signal</keyword>
<accession>A0A542ZM76</accession>
<dbReference type="SUPFAM" id="SSF53474">
    <property type="entry name" value="alpha/beta-Hydrolases"/>
    <property type="match status" value="1"/>
</dbReference>
<evidence type="ECO:0000256" key="5">
    <source>
        <dbReference type="ARBA" id="ARBA00022679"/>
    </source>
</evidence>
<evidence type="ECO:0000313" key="11">
    <source>
        <dbReference type="Proteomes" id="UP000319514"/>
    </source>
</evidence>
<dbReference type="GO" id="GO:0050348">
    <property type="term" value="F:trehalose O-mycolyltransferase activity"/>
    <property type="evidence" value="ECO:0007669"/>
    <property type="project" value="UniProtKB-EC"/>
</dbReference>
<feature type="signal peptide" evidence="9">
    <location>
        <begin position="1"/>
        <end position="21"/>
    </location>
</feature>
<keyword evidence="11" id="KW-1185">Reference proteome</keyword>
<dbReference type="Pfam" id="PF00756">
    <property type="entry name" value="Esterase"/>
    <property type="match status" value="1"/>
</dbReference>
<dbReference type="PROSITE" id="PS51318">
    <property type="entry name" value="TAT"/>
    <property type="match status" value="1"/>
</dbReference>
<sequence>MDRGISRRALLGAVMSAPLLAACSGTFEDAPADSPGVHVSDGELTSRHWPGQRVSWAVARPTARQQAPVVVALHGRGGHATNAFTGLHLDRHVATTGLAVAAIDGGDTYWHARRSGVDTGAMVVDDFLPLLASMGLGTGRIGLLGWSMGGYGALWLATGLGRARVAGVAASSAALWLSPGDSAPGAFDDRDDFVRHDVFRLRSRLRGIPVRLDCGLDDPFLHADRAFAAGLPGTTTHFDPGGHTDAFWSAHGGAQMTWLARLLAT</sequence>
<keyword evidence="6" id="KW-0012">Acyltransferase</keyword>
<evidence type="ECO:0000256" key="7">
    <source>
        <dbReference type="ARBA" id="ARBA00032572"/>
    </source>
</evidence>
<gene>
    <name evidence="10" type="ORF">FB474_2895</name>
</gene>
<comment type="similarity">
    <text evidence="2">Belongs to the mycobacterial A85 antigen family.</text>
</comment>
<organism evidence="10 11">
    <name type="scientific">Oryzihumus leptocrescens</name>
    <dbReference type="NCBI Taxonomy" id="297536"/>
    <lineage>
        <taxon>Bacteria</taxon>
        <taxon>Bacillati</taxon>
        <taxon>Actinomycetota</taxon>
        <taxon>Actinomycetes</taxon>
        <taxon>Micrococcales</taxon>
        <taxon>Intrasporangiaceae</taxon>
        <taxon>Oryzihumus</taxon>
    </lineage>
</organism>
<dbReference type="PANTHER" id="PTHR48098:SF1">
    <property type="entry name" value="DIACYLGLYCEROL ACYLTRANSFERASE_MYCOLYLTRANSFERASE AG85A"/>
    <property type="match status" value="1"/>
</dbReference>
<evidence type="ECO:0000256" key="4">
    <source>
        <dbReference type="ARBA" id="ARBA00013244"/>
    </source>
</evidence>
<dbReference type="RefSeq" id="WP_141789258.1">
    <property type="nucleotide sequence ID" value="NZ_BAAAKX010000001.1"/>
</dbReference>
<dbReference type="AlphaFoldDB" id="A0A542ZM76"/>
<dbReference type="PANTHER" id="PTHR48098">
    <property type="entry name" value="ENTEROCHELIN ESTERASE-RELATED"/>
    <property type="match status" value="1"/>
</dbReference>
<evidence type="ECO:0000256" key="3">
    <source>
        <dbReference type="ARBA" id="ARBA00012820"/>
    </source>
</evidence>
<dbReference type="EMBL" id="VFOQ01000001">
    <property type="protein sequence ID" value="TQL61484.1"/>
    <property type="molecule type" value="Genomic_DNA"/>
</dbReference>
<dbReference type="EC" id="2.3.1.122" evidence="3"/>
<feature type="chain" id="PRO_5038996490" description="Acyl-CoA:diacylglycerol acyltransferase" evidence="9">
    <location>
        <begin position="22"/>
        <end position="265"/>
    </location>
</feature>
<dbReference type="PROSITE" id="PS51257">
    <property type="entry name" value="PROKAR_LIPOPROTEIN"/>
    <property type="match status" value="1"/>
</dbReference>
<dbReference type="InterPro" id="IPR000801">
    <property type="entry name" value="Esterase-like"/>
</dbReference>
<dbReference type="InterPro" id="IPR050583">
    <property type="entry name" value="Mycobacterial_A85_antigen"/>
</dbReference>
<dbReference type="InterPro" id="IPR029058">
    <property type="entry name" value="AB_hydrolase_fold"/>
</dbReference>
<evidence type="ECO:0000256" key="2">
    <source>
        <dbReference type="ARBA" id="ARBA00005874"/>
    </source>
</evidence>
<comment type="catalytic activity">
    <reaction evidence="8">
        <text>an acyl-CoA + a 1,2-diacyl-sn-glycerol = a triacyl-sn-glycerol + CoA</text>
        <dbReference type="Rhea" id="RHEA:10868"/>
        <dbReference type="ChEBI" id="CHEBI:17815"/>
        <dbReference type="ChEBI" id="CHEBI:57287"/>
        <dbReference type="ChEBI" id="CHEBI:58342"/>
        <dbReference type="ChEBI" id="CHEBI:64615"/>
        <dbReference type="EC" id="2.3.1.20"/>
    </reaction>
</comment>
<evidence type="ECO:0000256" key="1">
    <source>
        <dbReference type="ARBA" id="ARBA00000697"/>
    </source>
</evidence>
<dbReference type="Gene3D" id="3.40.50.1820">
    <property type="entry name" value="alpha/beta hydrolase"/>
    <property type="match status" value="1"/>
</dbReference>
<dbReference type="EC" id="2.3.1.20" evidence="4"/>
<evidence type="ECO:0000256" key="6">
    <source>
        <dbReference type="ARBA" id="ARBA00023315"/>
    </source>
</evidence>
<evidence type="ECO:0000313" key="10">
    <source>
        <dbReference type="EMBL" id="TQL61484.1"/>
    </source>
</evidence>
<evidence type="ECO:0000256" key="9">
    <source>
        <dbReference type="SAM" id="SignalP"/>
    </source>
</evidence>
<name>A0A542ZM76_9MICO</name>
<dbReference type="GO" id="GO:0004144">
    <property type="term" value="F:diacylglycerol O-acyltransferase activity"/>
    <property type="evidence" value="ECO:0007669"/>
    <property type="project" value="UniProtKB-EC"/>
</dbReference>
<protein>
    <recommendedName>
        <fullName evidence="7">Acyl-CoA:diacylglycerol acyltransferase</fullName>
        <ecNumber evidence="3">2.3.1.122</ecNumber>
        <ecNumber evidence="4">2.3.1.20</ecNumber>
    </recommendedName>
</protein>
<evidence type="ECO:0000256" key="8">
    <source>
        <dbReference type="ARBA" id="ARBA00048109"/>
    </source>
</evidence>
<dbReference type="InterPro" id="IPR006311">
    <property type="entry name" value="TAT_signal"/>
</dbReference>
<comment type="catalytic activity">
    <reaction evidence="1">
        <text>2 alpha,alpha'-trehalose 6-mycolate = alpha,alpha'-trehalose 6,6'-bismycolate + alpha,alpha-trehalose</text>
        <dbReference type="Rhea" id="RHEA:23472"/>
        <dbReference type="ChEBI" id="CHEBI:16551"/>
        <dbReference type="ChEBI" id="CHEBI:18195"/>
        <dbReference type="ChEBI" id="CHEBI:18234"/>
        <dbReference type="EC" id="2.3.1.122"/>
    </reaction>
</comment>